<evidence type="ECO:0000256" key="8">
    <source>
        <dbReference type="ARBA" id="ARBA00022842"/>
    </source>
</evidence>
<dbReference type="SUPFAM" id="SSF81665">
    <property type="entry name" value="Calcium ATPase, transmembrane domain M"/>
    <property type="match status" value="1"/>
</dbReference>
<keyword evidence="10 12" id="KW-1133">Transmembrane helix</keyword>
<dbReference type="AlphaFoldDB" id="A0A5J4Z5W2"/>
<feature type="transmembrane region" description="Helical" evidence="12">
    <location>
        <begin position="720"/>
        <end position="741"/>
    </location>
</feature>
<dbReference type="InterPro" id="IPR059000">
    <property type="entry name" value="ATPase_P-type_domA"/>
</dbReference>
<dbReference type="GO" id="GO:0120029">
    <property type="term" value="P:proton export across plasma membrane"/>
    <property type="evidence" value="ECO:0007669"/>
    <property type="project" value="UniProtKB-UniRule"/>
</dbReference>
<dbReference type="InterPro" id="IPR023214">
    <property type="entry name" value="HAD_sf"/>
</dbReference>
<organism evidence="15 16">
    <name type="scientific">Porphyridium purpureum</name>
    <name type="common">Red alga</name>
    <name type="synonym">Porphyridium cruentum</name>
    <dbReference type="NCBI Taxonomy" id="35688"/>
    <lineage>
        <taxon>Eukaryota</taxon>
        <taxon>Rhodophyta</taxon>
        <taxon>Bangiophyceae</taxon>
        <taxon>Porphyridiales</taxon>
        <taxon>Porphyridiaceae</taxon>
        <taxon>Porphyridium</taxon>
    </lineage>
</organism>
<keyword evidence="8 12" id="KW-0460">Magnesium</keyword>
<evidence type="ECO:0000313" key="15">
    <source>
        <dbReference type="EMBL" id="KAA8498630.1"/>
    </source>
</evidence>
<comment type="subcellular location">
    <subcellularLocation>
        <location evidence="12">Cell membrane</location>
        <topology evidence="12">Multi-pass membrane protein</topology>
    </subcellularLocation>
    <subcellularLocation>
        <location evidence="1">Membrane</location>
        <topology evidence="1">Multi-pass membrane protein</topology>
    </subcellularLocation>
</comment>
<feature type="transmembrane region" description="Helical" evidence="12">
    <location>
        <begin position="651"/>
        <end position="674"/>
    </location>
</feature>
<evidence type="ECO:0000256" key="3">
    <source>
        <dbReference type="ARBA" id="ARBA00022553"/>
    </source>
</evidence>
<sequence>MEGSDGRSHSHAADDVAATAEQQQAGSEKEVTVSMRAMEKEALELTAESGLSTAQVEQRRAEFGYNEVIVAQKNIYLDLLMRYLQPTPIIMFITIILAAAIQPSEWLSFALLLIEINLLVFSAWRSEISTNASMAEIADGVAPEIDVKRDDQWQRVKVRELVPGDIFLVKGGVVVPADAMLRGNEYSEPCKIDESSLTGEALAVTRGVGDHILSGAVVKQGELEAQVTSIGANTLFGKSMALLGEEREEGRLQRLTKRLQMVILFCGMVVCAVLFIILIFAPPQNLNFGDAVRLCFVVLVAGAPVTLPVVIATILAVGARELAREKAVVTRLSAIEELAGMDVLCSDKTGTLTLNQLELDEPYIAKGFSLEELYEAAVLSSKREGAEAIDTAIFGSCPNDILLAVKDCFVVQRFIPFNPSDKKAEATVYRKSDPTQALFGVCKGSPDVINKLCHASDPARMQEVNEIIVGYASRGLRNLGVARRDSSDGSWYMLGLLALFDPPRHDTKEVIEAANNLFVDVKMITGDQQAIAIETCARLGLGTSIMGPEIWHGKSNVDELATMVENVNGFAGVYPEHKYAVVEQLQRNNHVVGMTGDGVNDAPALKKAQVGIAVAGATEAAKGAADIILSEPGLSTIIVAIKRSRKTFLRLNFYVTYRIWASAYNYAFFFLLFVALRIRYPSWLIVLVSLFKDIVILATSLDKVPIAPSPQAWNMVHPTVVALLMGAISTINSVIFAYVALPQYGNWWHNFDIASLTQEQVNSTLFLNTLITFSLTVLSTRTKGFFLDFKRRPSVYLLVPAFVVPFLLTFMAVYLDSIQLGAGPAVVGCGWAAAGITWAYSIIWLFIVEAVKLMAYYLIEFESNLRLKREMSRKRAQREITIEMLKEDGLKHVVQRLNTDAETTHGREPGVISEHMMSELKELRKTAEDYEFLKAQLTKFVTGALSNEEFAAALMAGPPRAASLRHSSRAASTVQALAAQSSL</sequence>
<feature type="region of interest" description="Disordered" evidence="13">
    <location>
        <begin position="1"/>
        <end position="31"/>
    </location>
</feature>
<reference evidence="16" key="1">
    <citation type="journal article" date="2019" name="Nat. Commun.">
        <title>Expansion of phycobilisome linker gene families in mesophilic red algae.</title>
        <authorList>
            <person name="Lee J."/>
            <person name="Kim D."/>
            <person name="Bhattacharya D."/>
            <person name="Yoon H.S."/>
        </authorList>
    </citation>
    <scope>NUCLEOTIDE SEQUENCE [LARGE SCALE GENOMIC DNA]</scope>
    <source>
        <strain evidence="16">CCMP 1328</strain>
    </source>
</reference>
<dbReference type="InterPro" id="IPR044492">
    <property type="entry name" value="P_typ_ATPase_HD_dom"/>
</dbReference>
<dbReference type="GO" id="GO:0005524">
    <property type="term" value="F:ATP binding"/>
    <property type="evidence" value="ECO:0007669"/>
    <property type="project" value="UniProtKB-UniRule"/>
</dbReference>
<dbReference type="SFLD" id="SFLDF00027">
    <property type="entry name" value="p-type_atpase"/>
    <property type="match status" value="1"/>
</dbReference>
<feature type="transmembrane region" description="Helical" evidence="12">
    <location>
        <begin position="835"/>
        <end position="859"/>
    </location>
</feature>
<dbReference type="InterPro" id="IPR004014">
    <property type="entry name" value="ATPase_P-typ_cation-transptr_N"/>
</dbReference>
<comment type="similarity">
    <text evidence="2 12">Belongs to the cation transport ATPase (P-type) (TC 3.A.3) family. Type IIIA subfamily.</text>
</comment>
<name>A0A5J4Z5W2_PORPP</name>
<accession>A0A5J4Z5W2</accession>
<feature type="transmembrane region" description="Helical" evidence="12">
    <location>
        <begin position="680"/>
        <end position="699"/>
    </location>
</feature>
<feature type="transmembrane region" description="Helical" evidence="12">
    <location>
        <begin position="761"/>
        <end position="782"/>
    </location>
</feature>
<evidence type="ECO:0000256" key="13">
    <source>
        <dbReference type="SAM" id="MobiDB-lite"/>
    </source>
</evidence>
<keyword evidence="12" id="KW-0406">Ion transport</keyword>
<evidence type="ECO:0000256" key="10">
    <source>
        <dbReference type="ARBA" id="ARBA00022989"/>
    </source>
</evidence>
<evidence type="ECO:0000259" key="14">
    <source>
        <dbReference type="SMART" id="SM00831"/>
    </source>
</evidence>
<feature type="transmembrane region" description="Helical" evidence="12">
    <location>
        <begin position="83"/>
        <end position="101"/>
    </location>
</feature>
<dbReference type="EMBL" id="VRMN01000001">
    <property type="protein sequence ID" value="KAA8498630.1"/>
    <property type="molecule type" value="Genomic_DNA"/>
</dbReference>
<keyword evidence="12" id="KW-0375">Hydrogen ion transport</keyword>
<dbReference type="SUPFAM" id="SSF81653">
    <property type="entry name" value="Calcium ATPase, transduction domain A"/>
    <property type="match status" value="1"/>
</dbReference>
<dbReference type="InterPro" id="IPR023298">
    <property type="entry name" value="ATPase_P-typ_TM_dom_sf"/>
</dbReference>
<dbReference type="Pfam" id="PF00702">
    <property type="entry name" value="Hydrolase"/>
    <property type="match status" value="1"/>
</dbReference>
<dbReference type="FunFam" id="3.40.50.1000:FF:000211">
    <property type="entry name" value="Plasma membrane ATPase"/>
    <property type="match status" value="1"/>
</dbReference>
<dbReference type="Pfam" id="PF00122">
    <property type="entry name" value="E1-E2_ATPase"/>
    <property type="match status" value="1"/>
</dbReference>
<dbReference type="GO" id="GO:0005886">
    <property type="term" value="C:plasma membrane"/>
    <property type="evidence" value="ECO:0007669"/>
    <property type="project" value="UniProtKB-SubCell"/>
</dbReference>
<dbReference type="GO" id="GO:0016887">
    <property type="term" value="F:ATP hydrolysis activity"/>
    <property type="evidence" value="ECO:0007669"/>
    <property type="project" value="InterPro"/>
</dbReference>
<dbReference type="EC" id="7.1.2.1" evidence="12"/>
<keyword evidence="3" id="KW-0597">Phosphoprotein</keyword>
<dbReference type="GO" id="GO:0008553">
    <property type="term" value="F:P-type proton-exporting transporter activity"/>
    <property type="evidence" value="ECO:0007669"/>
    <property type="project" value="UniProtKB-UniRule"/>
</dbReference>
<dbReference type="InterPro" id="IPR036412">
    <property type="entry name" value="HAD-like_sf"/>
</dbReference>
<keyword evidence="4 12" id="KW-0812">Transmembrane</keyword>
<dbReference type="Proteomes" id="UP000324585">
    <property type="component" value="Unassembled WGS sequence"/>
</dbReference>
<evidence type="ECO:0000256" key="4">
    <source>
        <dbReference type="ARBA" id="ARBA00022692"/>
    </source>
</evidence>
<keyword evidence="5" id="KW-0479">Metal-binding</keyword>
<comment type="caution">
    <text evidence="15">The sequence shown here is derived from an EMBL/GenBank/DDBJ whole genome shotgun (WGS) entry which is preliminary data.</text>
</comment>
<keyword evidence="9 12" id="KW-1278">Translocase</keyword>
<proteinExistence type="inferred from homology"/>
<evidence type="ECO:0000256" key="6">
    <source>
        <dbReference type="ARBA" id="ARBA00022741"/>
    </source>
</evidence>
<evidence type="ECO:0000256" key="9">
    <source>
        <dbReference type="ARBA" id="ARBA00022967"/>
    </source>
</evidence>
<dbReference type="Gene3D" id="2.70.150.10">
    <property type="entry name" value="Calcium-transporting ATPase, cytoplasmic transduction domain A"/>
    <property type="match status" value="1"/>
</dbReference>
<dbReference type="OrthoDB" id="116380at2759"/>
<dbReference type="GO" id="GO:0046872">
    <property type="term" value="F:metal ion binding"/>
    <property type="evidence" value="ECO:0007669"/>
    <property type="project" value="UniProtKB-KW"/>
</dbReference>
<dbReference type="OMA" id="DHLKCTR"/>
<dbReference type="Pfam" id="PF00690">
    <property type="entry name" value="Cation_ATPase_N"/>
    <property type="match status" value="1"/>
</dbReference>
<dbReference type="NCBIfam" id="TIGR01494">
    <property type="entry name" value="ATPase_P-type"/>
    <property type="match status" value="2"/>
</dbReference>
<feature type="transmembrane region" description="Helical" evidence="12">
    <location>
        <begin position="794"/>
        <end position="815"/>
    </location>
</feature>
<dbReference type="Gene3D" id="3.40.1110.10">
    <property type="entry name" value="Calcium-transporting ATPase, cytoplasmic domain N"/>
    <property type="match status" value="1"/>
</dbReference>
<keyword evidence="6 12" id="KW-0547">Nucleotide-binding</keyword>
<dbReference type="SFLD" id="SFLDS00003">
    <property type="entry name" value="Haloacid_Dehalogenase"/>
    <property type="match status" value="1"/>
</dbReference>
<dbReference type="NCBIfam" id="TIGR01647">
    <property type="entry name" value="ATPase-IIIA_H"/>
    <property type="match status" value="1"/>
</dbReference>
<evidence type="ECO:0000256" key="1">
    <source>
        <dbReference type="ARBA" id="ARBA00004141"/>
    </source>
</evidence>
<evidence type="ECO:0000313" key="16">
    <source>
        <dbReference type="Proteomes" id="UP000324585"/>
    </source>
</evidence>
<dbReference type="InterPro" id="IPR023299">
    <property type="entry name" value="ATPase_P-typ_cyto_dom_N"/>
</dbReference>
<protein>
    <recommendedName>
        <fullName evidence="12">Plasma membrane ATPase</fullName>
        <ecNumber evidence="12">7.1.2.1</ecNumber>
    </recommendedName>
</protein>
<keyword evidence="12" id="KW-0813">Transport</keyword>
<keyword evidence="11 12" id="KW-0472">Membrane</keyword>
<feature type="compositionally biased region" description="Basic and acidic residues" evidence="13">
    <location>
        <begin position="1"/>
        <end position="14"/>
    </location>
</feature>
<keyword evidence="16" id="KW-1185">Reference proteome</keyword>
<evidence type="ECO:0000256" key="7">
    <source>
        <dbReference type="ARBA" id="ARBA00022840"/>
    </source>
</evidence>
<evidence type="ECO:0000256" key="11">
    <source>
        <dbReference type="ARBA" id="ARBA00023136"/>
    </source>
</evidence>
<dbReference type="Gene3D" id="1.20.1110.10">
    <property type="entry name" value="Calcium-transporting ATPase, transmembrane domain"/>
    <property type="match status" value="1"/>
</dbReference>
<feature type="transmembrane region" description="Helical" evidence="12">
    <location>
        <begin position="261"/>
        <end position="279"/>
    </location>
</feature>
<evidence type="ECO:0000256" key="5">
    <source>
        <dbReference type="ARBA" id="ARBA00022723"/>
    </source>
</evidence>
<comment type="catalytic activity">
    <reaction evidence="12">
        <text>ATP + H2O + H(+)(in) = ADP + phosphate + 2 H(+)(out)</text>
        <dbReference type="Rhea" id="RHEA:20852"/>
        <dbReference type="ChEBI" id="CHEBI:15377"/>
        <dbReference type="ChEBI" id="CHEBI:15378"/>
        <dbReference type="ChEBI" id="CHEBI:30616"/>
        <dbReference type="ChEBI" id="CHEBI:43474"/>
        <dbReference type="ChEBI" id="CHEBI:456216"/>
        <dbReference type="EC" id="7.1.2.1"/>
    </reaction>
</comment>
<gene>
    <name evidence="15" type="ORF">FVE85_6215</name>
</gene>
<dbReference type="PANTHER" id="PTHR42861">
    <property type="entry name" value="CALCIUM-TRANSPORTING ATPASE"/>
    <property type="match status" value="1"/>
</dbReference>
<keyword evidence="7 12" id="KW-0067">ATP-binding</keyword>
<dbReference type="Gene3D" id="3.40.50.1000">
    <property type="entry name" value="HAD superfamily/HAD-like"/>
    <property type="match status" value="1"/>
</dbReference>
<dbReference type="InterPro" id="IPR008250">
    <property type="entry name" value="ATPase_P-typ_transduc_dom_A_sf"/>
</dbReference>
<dbReference type="SUPFAM" id="SSF56784">
    <property type="entry name" value="HAD-like"/>
    <property type="match status" value="1"/>
</dbReference>
<dbReference type="PROSITE" id="PS00154">
    <property type="entry name" value="ATPASE_E1_E2"/>
    <property type="match status" value="1"/>
</dbReference>
<dbReference type="InterPro" id="IPR018303">
    <property type="entry name" value="ATPase_P-typ_P_site"/>
</dbReference>
<dbReference type="SMART" id="SM00831">
    <property type="entry name" value="Cation_ATPase_N"/>
    <property type="match status" value="1"/>
</dbReference>
<evidence type="ECO:0000256" key="2">
    <source>
        <dbReference type="ARBA" id="ARBA00008804"/>
    </source>
</evidence>
<feature type="transmembrane region" description="Helical" evidence="12">
    <location>
        <begin position="291"/>
        <end position="317"/>
    </location>
</feature>
<dbReference type="PRINTS" id="PR00120">
    <property type="entry name" value="HATPASE"/>
</dbReference>
<dbReference type="InterPro" id="IPR006534">
    <property type="entry name" value="P-type_ATPase_IIIA"/>
</dbReference>
<evidence type="ECO:0000256" key="12">
    <source>
        <dbReference type="RuleBase" id="RU362083"/>
    </source>
</evidence>
<feature type="domain" description="Cation-transporting P-type ATPase N-terminal" evidence="14">
    <location>
        <begin position="34"/>
        <end position="103"/>
    </location>
</feature>
<dbReference type="InterPro" id="IPR001757">
    <property type="entry name" value="P_typ_ATPase"/>
</dbReference>
<dbReference type="SFLD" id="SFLDG00002">
    <property type="entry name" value="C1.7:_P-type_atpase_like"/>
    <property type="match status" value="1"/>
</dbReference>
<dbReference type="PRINTS" id="PR00119">
    <property type="entry name" value="CATATPASE"/>
</dbReference>
<feature type="transmembrane region" description="Helical" evidence="12">
    <location>
        <begin position="107"/>
        <end position="124"/>
    </location>
</feature>